<comment type="similarity">
    <text evidence="7">Belongs to the inorganic phosphate transporter (PiT) (TC 2.A.20) family.</text>
</comment>
<gene>
    <name evidence="9" type="ORF">FOZG_17820</name>
</gene>
<feature type="compositionally biased region" description="Polar residues" evidence="8">
    <location>
        <begin position="291"/>
        <end position="318"/>
    </location>
</feature>
<feature type="compositionally biased region" description="Basic and acidic residues" evidence="8">
    <location>
        <begin position="320"/>
        <end position="336"/>
    </location>
</feature>
<evidence type="ECO:0000256" key="1">
    <source>
        <dbReference type="ARBA" id="ARBA00004141"/>
    </source>
</evidence>
<evidence type="ECO:0000256" key="3">
    <source>
        <dbReference type="ARBA" id="ARBA00022592"/>
    </source>
</evidence>
<dbReference type="Pfam" id="PF01384">
    <property type="entry name" value="PHO4"/>
    <property type="match status" value="1"/>
</dbReference>
<dbReference type="PANTHER" id="PTHR11101:SF55">
    <property type="entry name" value="PHOSPHATE TRANSPORTER"/>
    <property type="match status" value="1"/>
</dbReference>
<dbReference type="GO" id="GO:0005315">
    <property type="term" value="F:phosphate transmembrane transporter activity"/>
    <property type="evidence" value="ECO:0007669"/>
    <property type="project" value="InterPro"/>
</dbReference>
<comment type="function">
    <text evidence="7">Sodium-phosphate symporter.</text>
</comment>
<evidence type="ECO:0000256" key="4">
    <source>
        <dbReference type="ARBA" id="ARBA00022692"/>
    </source>
</evidence>
<dbReference type="VEuPathDB" id="FungiDB:FOZG_17820"/>
<comment type="subcellular location">
    <subcellularLocation>
        <location evidence="1 7">Membrane</location>
        <topology evidence="1 7">Multi-pass membrane protein</topology>
    </subcellularLocation>
</comment>
<feature type="transmembrane region" description="Helical" evidence="7">
    <location>
        <begin position="118"/>
        <end position="138"/>
    </location>
</feature>
<evidence type="ECO:0000256" key="8">
    <source>
        <dbReference type="SAM" id="MobiDB-lite"/>
    </source>
</evidence>
<dbReference type="EMBL" id="JH717923">
    <property type="protein sequence ID" value="EWZ28509.1"/>
    <property type="molecule type" value="Genomic_DNA"/>
</dbReference>
<feature type="transmembrane region" description="Helical" evidence="7">
    <location>
        <begin position="463"/>
        <end position="480"/>
    </location>
</feature>
<dbReference type="GO" id="GO:0035435">
    <property type="term" value="P:phosphate ion transmembrane transport"/>
    <property type="evidence" value="ECO:0007669"/>
    <property type="project" value="TreeGrafter"/>
</dbReference>
<evidence type="ECO:0000256" key="5">
    <source>
        <dbReference type="ARBA" id="ARBA00022989"/>
    </source>
</evidence>
<keyword evidence="3 7" id="KW-0592">Phosphate transport</keyword>
<evidence type="ECO:0000313" key="9">
    <source>
        <dbReference type="EMBL" id="EWZ28509.1"/>
    </source>
</evidence>
<evidence type="ECO:0000256" key="7">
    <source>
        <dbReference type="RuleBase" id="RU363058"/>
    </source>
</evidence>
<reference evidence="9" key="1">
    <citation type="submission" date="2011-06" db="EMBL/GenBank/DDBJ databases">
        <title>The Genome Sequence of Fusarium oxysporum Fo47.</title>
        <authorList>
            <consortium name="The Broad Institute Genome Sequencing Platform"/>
            <person name="Ma L.-J."/>
            <person name="Gale L.R."/>
            <person name="Schwartz D.C."/>
            <person name="Zhou S."/>
            <person name="Corby-Kistler H."/>
            <person name="Young S.K."/>
            <person name="Zeng Q."/>
            <person name="Gargeya S."/>
            <person name="Fitzgerald M."/>
            <person name="Haas B."/>
            <person name="Abouelleil A."/>
            <person name="Alvarado L."/>
            <person name="Arachchi H.M."/>
            <person name="Berlin A."/>
            <person name="Brown A."/>
            <person name="Chapman S.B."/>
            <person name="Chen Z."/>
            <person name="Dunbar C."/>
            <person name="Freedman E."/>
            <person name="Gearin G."/>
            <person name="Gellesch M."/>
            <person name="Goldberg J."/>
            <person name="Griggs A."/>
            <person name="Gujja S."/>
            <person name="Heiman D."/>
            <person name="Howarth C."/>
            <person name="Larson L."/>
            <person name="Lui A."/>
            <person name="MacDonald P.J.P."/>
            <person name="Mehta T."/>
            <person name="Montmayeur A."/>
            <person name="Murphy C."/>
            <person name="Neiman D."/>
            <person name="Pearson M."/>
            <person name="Priest M."/>
            <person name="Roberts A."/>
            <person name="Saif S."/>
            <person name="Shea T."/>
            <person name="Shenoy N."/>
            <person name="Sisk P."/>
            <person name="Stolte C."/>
            <person name="Sykes S."/>
            <person name="Wortman J."/>
            <person name="Nusbaum C."/>
            <person name="Birren B."/>
        </authorList>
    </citation>
    <scope>NUCLEOTIDE SEQUENCE [LARGE SCALE GENOMIC DNA]</scope>
    <source>
        <strain evidence="9">Fo47</strain>
    </source>
</reference>
<keyword evidence="5 7" id="KW-1133">Transmembrane helix</keyword>
<dbReference type="AlphaFoldDB" id="W9JDG4"/>
<keyword evidence="6 7" id="KW-0472">Membrane</keyword>
<reference evidence="9" key="2">
    <citation type="submission" date="2012-06" db="EMBL/GenBank/DDBJ databases">
        <title>Annotation of the Genome Sequence of Fusarium oxysporum Fo47.</title>
        <authorList>
            <consortium name="The Broad Institute Genomics Platform"/>
            <person name="Ma L.-J."/>
            <person name="Corby-Kistler H."/>
            <person name="Broz K."/>
            <person name="Gale L.R."/>
            <person name="Jonkers W."/>
            <person name="O'Donnell K."/>
            <person name="Ploetz R."/>
            <person name="Steinberg C."/>
            <person name="Schwartz D.C."/>
            <person name="VanEtten H."/>
            <person name="Zhou S."/>
            <person name="Young S.K."/>
            <person name="Zeng Q."/>
            <person name="Gargeya S."/>
            <person name="Fitzgerald M."/>
            <person name="Abouelleil A."/>
            <person name="Alvarado L."/>
            <person name="Chapman S.B."/>
            <person name="Gainer-Dewar J."/>
            <person name="Goldberg J."/>
            <person name="Griggs A."/>
            <person name="Gujja S."/>
            <person name="Hansen M."/>
            <person name="Howarth C."/>
            <person name="Imamovic A."/>
            <person name="Ireland A."/>
            <person name="Larimer J."/>
            <person name="McCowan C."/>
            <person name="Murphy C."/>
            <person name="Pearson M."/>
            <person name="Poon T.W."/>
            <person name="Priest M."/>
            <person name="Roberts A."/>
            <person name="Saif S."/>
            <person name="Shea T."/>
            <person name="Sykes S."/>
            <person name="Wortman J."/>
            <person name="Nusbaum C."/>
            <person name="Birren B."/>
        </authorList>
    </citation>
    <scope>NUCLEOTIDE SEQUENCE</scope>
    <source>
        <strain evidence="9">Fo47</strain>
    </source>
</reference>
<dbReference type="GO" id="GO:0016020">
    <property type="term" value="C:membrane"/>
    <property type="evidence" value="ECO:0007669"/>
    <property type="project" value="UniProtKB-SubCell"/>
</dbReference>
<keyword evidence="4 7" id="KW-0812">Transmembrane</keyword>
<dbReference type="HOGENOM" id="CLU_015355_3_0_1"/>
<feature type="transmembrane region" description="Helical" evidence="7">
    <location>
        <begin position="215"/>
        <end position="238"/>
    </location>
</feature>
<evidence type="ECO:0000256" key="2">
    <source>
        <dbReference type="ARBA" id="ARBA00022448"/>
    </source>
</evidence>
<feature type="region of interest" description="Disordered" evidence="8">
    <location>
        <begin position="284"/>
        <end position="356"/>
    </location>
</feature>
<feature type="transmembrane region" description="Helical" evidence="7">
    <location>
        <begin position="45"/>
        <end position="65"/>
    </location>
</feature>
<evidence type="ECO:0000256" key="6">
    <source>
        <dbReference type="ARBA" id="ARBA00023136"/>
    </source>
</evidence>
<proteinExistence type="inferred from homology"/>
<feature type="transmembrane region" description="Helical" evidence="7">
    <location>
        <begin position="501"/>
        <end position="519"/>
    </location>
</feature>
<protein>
    <recommendedName>
        <fullName evidence="7">Phosphate transporter</fullName>
    </recommendedName>
</protein>
<accession>W9JDG4</accession>
<dbReference type="PANTHER" id="PTHR11101">
    <property type="entry name" value="PHOSPHATE TRANSPORTER"/>
    <property type="match status" value="1"/>
</dbReference>
<name>W9JDG4_FUSOX</name>
<organism evidence="9">
    <name type="scientific">Fusarium oxysporum Fo47</name>
    <dbReference type="NCBI Taxonomy" id="660027"/>
    <lineage>
        <taxon>Eukaryota</taxon>
        <taxon>Fungi</taxon>
        <taxon>Dikarya</taxon>
        <taxon>Ascomycota</taxon>
        <taxon>Pezizomycotina</taxon>
        <taxon>Sordariomycetes</taxon>
        <taxon>Hypocreomycetidae</taxon>
        <taxon>Hypocreales</taxon>
        <taxon>Nectriaceae</taxon>
        <taxon>Fusarium</taxon>
        <taxon>Fusarium oxysporum species complex</taxon>
    </lineage>
</organism>
<dbReference type="InterPro" id="IPR001204">
    <property type="entry name" value="Phos_transporter"/>
</dbReference>
<feature type="transmembrane region" description="Helical" evidence="7">
    <location>
        <begin position="549"/>
        <end position="575"/>
    </location>
</feature>
<feature type="transmembrane region" description="Helical" evidence="7">
    <location>
        <begin position="150"/>
        <end position="173"/>
    </location>
</feature>
<feature type="transmembrane region" description="Helical" evidence="7">
    <location>
        <begin position="185"/>
        <end position="203"/>
    </location>
</feature>
<sequence>MAAFPQYSWIIAIISIALCASAFGNGANDVANAFATSVAARTLTMAQAGIISIFTEFLGAVVLGSRVTNTIKNGIIDLDRFREDPATLILVMGCAEIASATWLITATKIGFPVSTTHTIVGSLIGAGIGAQAAVTWNWQKGSVSQIAASWAISPCIAACFSALLFASLKFAVLERQNSLDKAMKAIPFYLAFTGAVLALFITIEAPGAPSLEELGAGVTCGIVLGSFFGVLALAYISFTPYFHRAVILKDPRMRPWHLLLGPLLRMENPPLFFAGKTSMLKDHYESAHDPQVTSGTGQQPPTTSGDEPLTEHQNTASPNHPEKSKLDPPEDVERQHQGSAEDDGVGRRKTRHVEPEERWLAPTAHLPFYHPQRMLNMLKYAFLQGVTRDCVSHSSARLEDVHGRAPRYDNRIEHLWTYAQVASAVMMSIAHGSNDVANAVGPWVAAYEVYKTGVVGEKNPTPVWILVIAGFLLGAGFWVLGHHIVKALGNKITQLSPTRGFAMELGAAITVLLASRLGLPVSTTQTLTGAVVGVSLMNLDFGATNWRQLGWIFIGWVLTLPVAGLIAGLLTAMALNSPQFA</sequence>
<keyword evidence="2 7" id="KW-0813">Transport</keyword>
<feature type="transmembrane region" description="Helical" evidence="7">
    <location>
        <begin position="6"/>
        <end position="24"/>
    </location>
</feature>
<dbReference type="Proteomes" id="UP000030766">
    <property type="component" value="Unassembled WGS sequence"/>
</dbReference>